<dbReference type="OrthoDB" id="3241054at2759"/>
<dbReference type="InterPro" id="IPR021476">
    <property type="entry name" value="Egh16-like"/>
</dbReference>
<dbReference type="RefSeq" id="XP_009220821.1">
    <property type="nucleotide sequence ID" value="XM_009222557.1"/>
</dbReference>
<sequence>MDKLVFPSLASAATLVSVIQDHAVILNAQGIGEYPQQRRLWRTQLLGNIDIAIHTENAFAAGKVSRVRTGGSNSSIMDKQLEMLNNVPGVNGLSQVVAQDFDITIKLPDDVRCTGGSTGNICTIHVEPTISTPQNIKSFKDHTLTLADSCILSGGDEHGIF</sequence>
<dbReference type="AlphaFoldDB" id="J3NU11"/>
<dbReference type="EMBL" id="GL385396">
    <property type="protein sequence ID" value="EJT79676.1"/>
    <property type="molecule type" value="Genomic_DNA"/>
</dbReference>
<evidence type="ECO:0000313" key="2">
    <source>
        <dbReference type="EnsemblFungi" id="EJT79676"/>
    </source>
</evidence>
<protein>
    <submittedName>
        <fullName evidence="1 2">Uncharacterized protein</fullName>
    </submittedName>
</protein>
<reference evidence="2" key="4">
    <citation type="journal article" date="2015" name="G3 (Bethesda)">
        <title>Genome sequences of three phytopathogenic species of the Magnaporthaceae family of fungi.</title>
        <authorList>
            <person name="Okagaki L.H."/>
            <person name="Nunes C.C."/>
            <person name="Sailsbery J."/>
            <person name="Clay B."/>
            <person name="Brown D."/>
            <person name="John T."/>
            <person name="Oh Y."/>
            <person name="Young N."/>
            <person name="Fitzgerald M."/>
            <person name="Haas B.J."/>
            <person name="Zeng Q."/>
            <person name="Young S."/>
            <person name="Adiconis X."/>
            <person name="Fan L."/>
            <person name="Levin J.Z."/>
            <person name="Mitchell T.K."/>
            <person name="Okubara P.A."/>
            <person name="Farman M.L."/>
            <person name="Kohn L.M."/>
            <person name="Birren B."/>
            <person name="Ma L.-J."/>
            <person name="Dean R.A."/>
        </authorList>
    </citation>
    <scope>NUCLEOTIDE SEQUENCE</scope>
    <source>
        <strain evidence="2">R3-111a-1</strain>
    </source>
</reference>
<accession>J3NU11</accession>
<organism evidence="1">
    <name type="scientific">Gaeumannomyces tritici (strain R3-111a-1)</name>
    <name type="common">Wheat and barley take-all root rot fungus</name>
    <name type="synonym">Gaeumannomyces graminis var. tritici</name>
    <dbReference type="NCBI Taxonomy" id="644352"/>
    <lineage>
        <taxon>Eukaryota</taxon>
        <taxon>Fungi</taxon>
        <taxon>Dikarya</taxon>
        <taxon>Ascomycota</taxon>
        <taxon>Pezizomycotina</taxon>
        <taxon>Sordariomycetes</taxon>
        <taxon>Sordariomycetidae</taxon>
        <taxon>Magnaporthales</taxon>
        <taxon>Magnaporthaceae</taxon>
        <taxon>Gaeumannomyces</taxon>
    </lineage>
</organism>
<gene>
    <name evidence="2" type="primary">20345218</name>
    <name evidence="1" type="ORF">GGTG_04760</name>
</gene>
<reference evidence="1" key="3">
    <citation type="submission" date="2010-09" db="EMBL/GenBank/DDBJ databases">
        <title>Annotation of Gaeumannomyces graminis var. tritici R3-111a-1.</title>
        <authorList>
            <consortium name="The Broad Institute Genome Sequencing Platform"/>
            <person name="Ma L.-J."/>
            <person name="Dead R."/>
            <person name="Young S.K."/>
            <person name="Zeng Q."/>
            <person name="Gargeya S."/>
            <person name="Fitzgerald M."/>
            <person name="Haas B."/>
            <person name="Abouelleil A."/>
            <person name="Alvarado L."/>
            <person name="Arachchi H.M."/>
            <person name="Berlin A."/>
            <person name="Brown A."/>
            <person name="Chapman S.B."/>
            <person name="Chen Z."/>
            <person name="Dunbar C."/>
            <person name="Freedman E."/>
            <person name="Gearin G."/>
            <person name="Gellesch M."/>
            <person name="Goldberg J."/>
            <person name="Griggs A."/>
            <person name="Gujja S."/>
            <person name="Heiman D."/>
            <person name="Howarth C."/>
            <person name="Larson L."/>
            <person name="Lui A."/>
            <person name="MacDonald P.J.P."/>
            <person name="Mehta T."/>
            <person name="Montmayeur A."/>
            <person name="Murphy C."/>
            <person name="Neiman D."/>
            <person name="Pearson M."/>
            <person name="Priest M."/>
            <person name="Roberts A."/>
            <person name="Saif S."/>
            <person name="Shea T."/>
            <person name="Shenoy N."/>
            <person name="Sisk P."/>
            <person name="Stolte C."/>
            <person name="Sykes S."/>
            <person name="Yandava C."/>
            <person name="Wortman J."/>
            <person name="Nusbaum C."/>
            <person name="Birren B."/>
        </authorList>
    </citation>
    <scope>NUCLEOTIDE SEQUENCE</scope>
    <source>
        <strain evidence="1">R3-111a-1</strain>
    </source>
</reference>
<reference evidence="2" key="5">
    <citation type="submission" date="2018-04" db="UniProtKB">
        <authorList>
            <consortium name="EnsemblFungi"/>
        </authorList>
    </citation>
    <scope>IDENTIFICATION</scope>
    <source>
        <strain evidence="2">R3-111a-1</strain>
    </source>
</reference>
<evidence type="ECO:0000313" key="1">
    <source>
        <dbReference type="EMBL" id="EJT79676.1"/>
    </source>
</evidence>
<dbReference type="VEuPathDB" id="FungiDB:GGTG_04760"/>
<evidence type="ECO:0000313" key="3">
    <source>
        <dbReference type="Proteomes" id="UP000006039"/>
    </source>
</evidence>
<dbReference type="HOGENOM" id="CLU_1643794_0_0_1"/>
<proteinExistence type="predicted"/>
<dbReference type="Pfam" id="PF11327">
    <property type="entry name" value="Egh16-like"/>
    <property type="match status" value="1"/>
</dbReference>
<name>J3NU11_GAET3</name>
<dbReference type="Proteomes" id="UP000006039">
    <property type="component" value="Unassembled WGS sequence"/>
</dbReference>
<dbReference type="GeneID" id="20345218"/>
<reference evidence="1" key="2">
    <citation type="submission" date="2010-07" db="EMBL/GenBank/DDBJ databases">
        <authorList>
            <consortium name="The Broad Institute Genome Sequencing Platform"/>
            <consortium name="Broad Institute Genome Sequencing Center for Infectious Disease"/>
            <person name="Ma L.-J."/>
            <person name="Dead R."/>
            <person name="Young S."/>
            <person name="Zeng Q."/>
            <person name="Koehrsen M."/>
            <person name="Alvarado L."/>
            <person name="Berlin A."/>
            <person name="Chapman S.B."/>
            <person name="Chen Z."/>
            <person name="Freedman E."/>
            <person name="Gellesch M."/>
            <person name="Goldberg J."/>
            <person name="Griggs A."/>
            <person name="Gujja S."/>
            <person name="Heilman E.R."/>
            <person name="Heiman D."/>
            <person name="Hepburn T."/>
            <person name="Howarth C."/>
            <person name="Jen D."/>
            <person name="Larson L."/>
            <person name="Mehta T."/>
            <person name="Neiman D."/>
            <person name="Pearson M."/>
            <person name="Roberts A."/>
            <person name="Saif S."/>
            <person name="Shea T."/>
            <person name="Shenoy N."/>
            <person name="Sisk P."/>
            <person name="Stolte C."/>
            <person name="Sykes S."/>
            <person name="Walk T."/>
            <person name="White J."/>
            <person name="Yandava C."/>
            <person name="Haas B."/>
            <person name="Nusbaum C."/>
            <person name="Birren B."/>
        </authorList>
    </citation>
    <scope>NUCLEOTIDE SEQUENCE</scope>
    <source>
        <strain evidence="1">R3-111a-1</strain>
    </source>
</reference>
<reference evidence="3" key="1">
    <citation type="submission" date="2010-07" db="EMBL/GenBank/DDBJ databases">
        <title>The genome sequence of Gaeumannomyces graminis var. tritici strain R3-111a-1.</title>
        <authorList>
            <consortium name="The Broad Institute Genome Sequencing Platform"/>
            <person name="Ma L.-J."/>
            <person name="Dead R."/>
            <person name="Young S."/>
            <person name="Zeng Q."/>
            <person name="Koehrsen M."/>
            <person name="Alvarado L."/>
            <person name="Berlin A."/>
            <person name="Chapman S.B."/>
            <person name="Chen Z."/>
            <person name="Freedman E."/>
            <person name="Gellesch M."/>
            <person name="Goldberg J."/>
            <person name="Griggs A."/>
            <person name="Gujja S."/>
            <person name="Heilman E.R."/>
            <person name="Heiman D."/>
            <person name="Hepburn T."/>
            <person name="Howarth C."/>
            <person name="Jen D."/>
            <person name="Larson L."/>
            <person name="Mehta T."/>
            <person name="Neiman D."/>
            <person name="Pearson M."/>
            <person name="Roberts A."/>
            <person name="Saif S."/>
            <person name="Shea T."/>
            <person name="Shenoy N."/>
            <person name="Sisk P."/>
            <person name="Stolte C."/>
            <person name="Sykes S."/>
            <person name="Walk T."/>
            <person name="White J."/>
            <person name="Yandava C."/>
            <person name="Haas B."/>
            <person name="Nusbaum C."/>
            <person name="Birren B."/>
        </authorList>
    </citation>
    <scope>NUCLEOTIDE SEQUENCE [LARGE SCALE GENOMIC DNA]</scope>
    <source>
        <strain evidence="3">R3-111a-1</strain>
    </source>
</reference>
<keyword evidence="3" id="KW-1185">Reference proteome</keyword>
<dbReference type="STRING" id="644352.J3NU11"/>
<dbReference type="PANTHER" id="PTHR34618:SF3">
    <property type="entry name" value="GEGH 16 PROTEIN"/>
    <property type="match status" value="1"/>
</dbReference>
<dbReference type="PANTHER" id="PTHR34618">
    <property type="entry name" value="SURFACE PROTEIN MAS1, PUTATIVE-RELATED"/>
    <property type="match status" value="1"/>
</dbReference>
<dbReference type="EnsemblFungi" id="EJT79676">
    <property type="protein sequence ID" value="EJT79676"/>
    <property type="gene ID" value="GGTG_04760"/>
</dbReference>